<comment type="pathway">
    <text evidence="1 13">Amino-acid biosynthesis; L-threonine biosynthesis; L-threonine from L-aspartate: step 4/5.</text>
</comment>
<dbReference type="RefSeq" id="WP_252592010.1">
    <property type="nucleotide sequence ID" value="NZ_CP099489.1"/>
</dbReference>
<dbReference type="HAMAP" id="MF_00384">
    <property type="entry name" value="Homoser_kinase"/>
    <property type="match status" value="1"/>
</dbReference>
<dbReference type="NCBIfam" id="TIGR00191">
    <property type="entry name" value="thrB"/>
    <property type="match status" value="1"/>
</dbReference>
<dbReference type="InterPro" id="IPR020568">
    <property type="entry name" value="Ribosomal_Su5_D2-typ_SF"/>
</dbReference>
<evidence type="ECO:0000313" key="17">
    <source>
        <dbReference type="Proteomes" id="UP001056455"/>
    </source>
</evidence>
<keyword evidence="13" id="KW-0963">Cytoplasm</keyword>
<dbReference type="PIRSF" id="PIRSF000676">
    <property type="entry name" value="Homoser_kin"/>
    <property type="match status" value="1"/>
</dbReference>
<evidence type="ECO:0000256" key="1">
    <source>
        <dbReference type="ARBA" id="ARBA00005015"/>
    </source>
</evidence>
<protein>
    <recommendedName>
        <fullName evidence="4 13">Homoserine kinase</fullName>
        <shortName evidence="13">HK</shortName>
        <shortName evidence="13">HSK</shortName>
        <ecNumber evidence="3 13">2.7.1.39</ecNumber>
    </recommendedName>
</protein>
<keyword evidence="9 13" id="KW-0418">Kinase</keyword>
<organism evidence="16 17">
    <name type="scientific">Ornithinimicrobium faecis</name>
    <dbReference type="NCBI Taxonomy" id="2934158"/>
    <lineage>
        <taxon>Bacteria</taxon>
        <taxon>Bacillati</taxon>
        <taxon>Actinomycetota</taxon>
        <taxon>Actinomycetes</taxon>
        <taxon>Micrococcales</taxon>
        <taxon>Ornithinimicrobiaceae</taxon>
        <taxon>Ornithinimicrobium</taxon>
    </lineage>
</organism>
<feature type="domain" description="GHMP kinase C-terminal" evidence="15">
    <location>
        <begin position="236"/>
        <end position="294"/>
    </location>
</feature>
<dbReference type="Pfam" id="PF00288">
    <property type="entry name" value="GHMP_kinases_N"/>
    <property type="match status" value="1"/>
</dbReference>
<evidence type="ECO:0000259" key="14">
    <source>
        <dbReference type="Pfam" id="PF00288"/>
    </source>
</evidence>
<evidence type="ECO:0000256" key="7">
    <source>
        <dbReference type="ARBA" id="ARBA00022697"/>
    </source>
</evidence>
<dbReference type="PANTHER" id="PTHR20861">
    <property type="entry name" value="HOMOSERINE/4-DIPHOSPHOCYTIDYL-2-C-METHYL-D-ERYTHRITOL KINASE"/>
    <property type="match status" value="1"/>
</dbReference>
<evidence type="ECO:0000256" key="12">
    <source>
        <dbReference type="ARBA" id="ARBA00049954"/>
    </source>
</evidence>
<dbReference type="InterPro" id="IPR013750">
    <property type="entry name" value="GHMP_kinase_C_dom"/>
</dbReference>
<dbReference type="InterPro" id="IPR006204">
    <property type="entry name" value="GHMP_kinase_N_dom"/>
</dbReference>
<comment type="similarity">
    <text evidence="2 13">Belongs to the GHMP kinase family. Homoserine kinase subfamily.</text>
</comment>
<name>A0ABY4YRF6_9MICO</name>
<keyword evidence="8 13" id="KW-0547">Nucleotide-binding</keyword>
<evidence type="ECO:0000259" key="15">
    <source>
        <dbReference type="Pfam" id="PF08544"/>
    </source>
</evidence>
<comment type="catalytic activity">
    <reaction evidence="11 13">
        <text>L-homoserine + ATP = O-phospho-L-homoserine + ADP + H(+)</text>
        <dbReference type="Rhea" id="RHEA:13985"/>
        <dbReference type="ChEBI" id="CHEBI:15378"/>
        <dbReference type="ChEBI" id="CHEBI:30616"/>
        <dbReference type="ChEBI" id="CHEBI:57476"/>
        <dbReference type="ChEBI" id="CHEBI:57590"/>
        <dbReference type="ChEBI" id="CHEBI:456216"/>
        <dbReference type="EC" id="2.7.1.39"/>
    </reaction>
</comment>
<dbReference type="InterPro" id="IPR006203">
    <property type="entry name" value="GHMP_knse_ATP-bd_CS"/>
</dbReference>
<dbReference type="PANTHER" id="PTHR20861:SF1">
    <property type="entry name" value="HOMOSERINE KINASE"/>
    <property type="match status" value="1"/>
</dbReference>
<dbReference type="Gene3D" id="3.30.230.10">
    <property type="match status" value="1"/>
</dbReference>
<keyword evidence="6 13" id="KW-0808">Transferase</keyword>
<dbReference type="SUPFAM" id="SSF54211">
    <property type="entry name" value="Ribosomal protein S5 domain 2-like"/>
    <property type="match status" value="1"/>
</dbReference>
<dbReference type="Proteomes" id="UP001056455">
    <property type="component" value="Chromosome"/>
</dbReference>
<keyword evidence="10 13" id="KW-0067">ATP-binding</keyword>
<evidence type="ECO:0000256" key="10">
    <source>
        <dbReference type="ARBA" id="ARBA00022840"/>
    </source>
</evidence>
<keyword evidence="7 13" id="KW-0791">Threonine biosynthesis</keyword>
<reference evidence="16" key="1">
    <citation type="submission" date="2022-06" db="EMBL/GenBank/DDBJ databases">
        <title>Ornithinimicrobium HY1793.</title>
        <authorList>
            <person name="Huang Y."/>
        </authorList>
    </citation>
    <scope>NUCLEOTIDE SEQUENCE</scope>
    <source>
        <strain evidence="16">HY1793</strain>
    </source>
</reference>
<dbReference type="Gene3D" id="3.30.70.890">
    <property type="entry name" value="GHMP kinase, C-terminal domain"/>
    <property type="match status" value="1"/>
</dbReference>
<evidence type="ECO:0000256" key="2">
    <source>
        <dbReference type="ARBA" id="ARBA00007370"/>
    </source>
</evidence>
<comment type="function">
    <text evidence="12 13">Catalyzes the ATP-dependent phosphorylation of L-homoserine to L-homoserine phosphate.</text>
</comment>
<evidence type="ECO:0000256" key="5">
    <source>
        <dbReference type="ARBA" id="ARBA00022605"/>
    </source>
</evidence>
<evidence type="ECO:0000256" key="9">
    <source>
        <dbReference type="ARBA" id="ARBA00022777"/>
    </source>
</evidence>
<dbReference type="PROSITE" id="PS00627">
    <property type="entry name" value="GHMP_KINASES_ATP"/>
    <property type="match status" value="1"/>
</dbReference>
<gene>
    <name evidence="13 16" type="primary">thrB</name>
    <name evidence="16" type="ORF">NF556_15945</name>
</gene>
<dbReference type="InterPro" id="IPR000870">
    <property type="entry name" value="Homoserine_kinase"/>
</dbReference>
<dbReference type="EMBL" id="CP099489">
    <property type="protein sequence ID" value="USQ79095.1"/>
    <property type="molecule type" value="Genomic_DNA"/>
</dbReference>
<evidence type="ECO:0000256" key="8">
    <source>
        <dbReference type="ARBA" id="ARBA00022741"/>
    </source>
</evidence>
<keyword evidence="17" id="KW-1185">Reference proteome</keyword>
<dbReference type="SUPFAM" id="SSF55060">
    <property type="entry name" value="GHMP Kinase, C-terminal domain"/>
    <property type="match status" value="1"/>
</dbReference>
<feature type="binding site" evidence="13">
    <location>
        <begin position="100"/>
        <end position="110"/>
    </location>
    <ligand>
        <name>ATP</name>
        <dbReference type="ChEBI" id="CHEBI:30616"/>
    </ligand>
</feature>
<comment type="subcellular location">
    <subcellularLocation>
        <location evidence="13">Cytoplasm</location>
    </subcellularLocation>
</comment>
<evidence type="ECO:0000256" key="4">
    <source>
        <dbReference type="ARBA" id="ARBA00017858"/>
    </source>
</evidence>
<evidence type="ECO:0000256" key="13">
    <source>
        <dbReference type="HAMAP-Rule" id="MF_00384"/>
    </source>
</evidence>
<proteinExistence type="inferred from homology"/>
<dbReference type="Pfam" id="PF08544">
    <property type="entry name" value="GHMP_kinases_C"/>
    <property type="match status" value="1"/>
</dbReference>
<sequence length="318" mass="32722">MRAGERVAVSVPASSANLGPGFDAVGLGLGLRDAYAVHVTSSPGLELALAGEGADELPTDATHLVARALHTALEVCGEPWVEELGEQGLGLHLECRNAIPMSAGLGSSAAALVGGLALGFALARGGALTDADLTLVNTHAGIAEGHPDNSSASVYGGLTVSWMPSPRAVRTARLAVHEGIEPLALLPQTTRLSTSTARGVLPSVVARADAVEQAARAALLTHAMTADPTLLLDATSDRLHQEQRREVYPESMGVVDELRSLGHAAVISGAGPAVLVLARVEVAEAVVTEVRSWGRTWRVLRPGVAAEGVRVEGVRVES</sequence>
<dbReference type="InterPro" id="IPR014721">
    <property type="entry name" value="Ribsml_uS5_D2-typ_fold_subgr"/>
</dbReference>
<dbReference type="PRINTS" id="PR00958">
    <property type="entry name" value="HOMSERKINASE"/>
</dbReference>
<feature type="domain" description="GHMP kinase N-terminal" evidence="14">
    <location>
        <begin position="83"/>
        <end position="157"/>
    </location>
</feature>
<evidence type="ECO:0000256" key="11">
    <source>
        <dbReference type="ARBA" id="ARBA00049375"/>
    </source>
</evidence>
<dbReference type="GO" id="GO:0004413">
    <property type="term" value="F:homoserine kinase activity"/>
    <property type="evidence" value="ECO:0007669"/>
    <property type="project" value="UniProtKB-EC"/>
</dbReference>
<evidence type="ECO:0000256" key="6">
    <source>
        <dbReference type="ARBA" id="ARBA00022679"/>
    </source>
</evidence>
<evidence type="ECO:0000256" key="3">
    <source>
        <dbReference type="ARBA" id="ARBA00012078"/>
    </source>
</evidence>
<accession>A0ABY4YRF6</accession>
<dbReference type="EC" id="2.7.1.39" evidence="3 13"/>
<keyword evidence="5 13" id="KW-0028">Amino-acid biosynthesis</keyword>
<dbReference type="InterPro" id="IPR036554">
    <property type="entry name" value="GHMP_kinase_C_sf"/>
</dbReference>
<evidence type="ECO:0000313" key="16">
    <source>
        <dbReference type="EMBL" id="USQ79095.1"/>
    </source>
</evidence>